<name>A0A7W6G7U7_9SPHN</name>
<dbReference type="Gene3D" id="2.60.40.1220">
    <property type="match status" value="1"/>
</dbReference>
<evidence type="ECO:0000256" key="6">
    <source>
        <dbReference type="SAM" id="SignalP"/>
    </source>
</evidence>
<dbReference type="InterPro" id="IPR014756">
    <property type="entry name" value="Ig_E-set"/>
</dbReference>
<evidence type="ECO:0000256" key="2">
    <source>
        <dbReference type="ARBA" id="ARBA00010509"/>
    </source>
</evidence>
<evidence type="ECO:0000313" key="8">
    <source>
        <dbReference type="EMBL" id="MBB3956681.1"/>
    </source>
</evidence>
<dbReference type="GO" id="GO:0042597">
    <property type="term" value="C:periplasmic space"/>
    <property type="evidence" value="ECO:0007669"/>
    <property type="project" value="UniProtKB-SubCell"/>
</dbReference>
<gene>
    <name evidence="8" type="ORF">GGR38_003647</name>
</gene>
<feature type="signal peptide" evidence="6">
    <location>
        <begin position="1"/>
        <end position="24"/>
    </location>
</feature>
<dbReference type="InterPro" id="IPR047685">
    <property type="entry name" value="CopC-like"/>
</dbReference>
<evidence type="ECO:0000256" key="1">
    <source>
        <dbReference type="ARBA" id="ARBA00004418"/>
    </source>
</evidence>
<keyword evidence="9" id="KW-1185">Reference proteome</keyword>
<evidence type="ECO:0000256" key="3">
    <source>
        <dbReference type="ARBA" id="ARBA00022729"/>
    </source>
</evidence>
<feature type="domain" description="CopC" evidence="7">
    <location>
        <begin position="25"/>
        <end position="127"/>
    </location>
</feature>
<dbReference type="GO" id="GO:0005507">
    <property type="term" value="F:copper ion binding"/>
    <property type="evidence" value="ECO:0007669"/>
    <property type="project" value="InterPro"/>
</dbReference>
<dbReference type="InterPro" id="IPR014755">
    <property type="entry name" value="Cu-Rt/internalin_Ig-like"/>
</dbReference>
<dbReference type="InterPro" id="IPR007348">
    <property type="entry name" value="CopC_dom"/>
</dbReference>
<comment type="similarity">
    <text evidence="2">Belongs to the CopC family.</text>
</comment>
<reference evidence="8 9" key="1">
    <citation type="submission" date="2020-08" db="EMBL/GenBank/DDBJ databases">
        <title>Genomic Encyclopedia of Type Strains, Phase IV (KMG-IV): sequencing the most valuable type-strain genomes for metagenomic binning, comparative biology and taxonomic classification.</title>
        <authorList>
            <person name="Goeker M."/>
        </authorList>
    </citation>
    <scope>NUCLEOTIDE SEQUENCE [LARGE SCALE GENOMIC DNA]</scope>
    <source>
        <strain evidence="8 9">DSM 27057</strain>
    </source>
</reference>
<evidence type="ECO:0000256" key="4">
    <source>
        <dbReference type="ARBA" id="ARBA00022764"/>
    </source>
</evidence>
<dbReference type="EMBL" id="JACIDX010000015">
    <property type="protein sequence ID" value="MBB3956681.1"/>
    <property type="molecule type" value="Genomic_DNA"/>
</dbReference>
<protein>
    <recommendedName>
        <fullName evidence="7">CopC domain-containing protein</fullName>
    </recommendedName>
</protein>
<dbReference type="AlphaFoldDB" id="A0A7W6G7U7"/>
<dbReference type="NCBIfam" id="NF033814">
    <property type="entry name" value="copper_CopC"/>
    <property type="match status" value="1"/>
</dbReference>
<dbReference type="Proteomes" id="UP000548867">
    <property type="component" value="Unassembled WGS sequence"/>
</dbReference>
<dbReference type="RefSeq" id="WP_183627540.1">
    <property type="nucleotide sequence ID" value="NZ_JACIDX010000015.1"/>
</dbReference>
<dbReference type="GO" id="GO:0046688">
    <property type="term" value="P:response to copper ion"/>
    <property type="evidence" value="ECO:0007669"/>
    <property type="project" value="InterPro"/>
</dbReference>
<keyword evidence="3 6" id="KW-0732">Signal</keyword>
<keyword evidence="5" id="KW-0186">Copper</keyword>
<organism evidence="8 9">
    <name type="scientific">Novosphingobium sediminicola</name>
    <dbReference type="NCBI Taxonomy" id="563162"/>
    <lineage>
        <taxon>Bacteria</taxon>
        <taxon>Pseudomonadati</taxon>
        <taxon>Pseudomonadota</taxon>
        <taxon>Alphaproteobacteria</taxon>
        <taxon>Sphingomonadales</taxon>
        <taxon>Sphingomonadaceae</taxon>
        <taxon>Novosphingobium</taxon>
    </lineage>
</organism>
<dbReference type="Pfam" id="PF04234">
    <property type="entry name" value="CopC"/>
    <property type="match status" value="1"/>
</dbReference>
<feature type="chain" id="PRO_5030727772" description="CopC domain-containing protein" evidence="6">
    <location>
        <begin position="25"/>
        <end position="128"/>
    </location>
</feature>
<evidence type="ECO:0000256" key="5">
    <source>
        <dbReference type="ARBA" id="ARBA00023008"/>
    </source>
</evidence>
<proteinExistence type="inferred from homology"/>
<comment type="caution">
    <text evidence="8">The sequence shown here is derived from an EMBL/GenBank/DDBJ whole genome shotgun (WGS) entry which is preliminary data.</text>
</comment>
<keyword evidence="4" id="KW-0574">Periplasm</keyword>
<evidence type="ECO:0000313" key="9">
    <source>
        <dbReference type="Proteomes" id="UP000548867"/>
    </source>
</evidence>
<dbReference type="SUPFAM" id="SSF81296">
    <property type="entry name" value="E set domains"/>
    <property type="match status" value="1"/>
</dbReference>
<evidence type="ECO:0000259" key="7">
    <source>
        <dbReference type="Pfam" id="PF04234"/>
    </source>
</evidence>
<accession>A0A7W6G7U7</accession>
<comment type="subcellular location">
    <subcellularLocation>
        <location evidence="1">Periplasm</location>
    </subcellularLocation>
</comment>
<sequence>MRHILASTLAACVAVAGFAAPALAHPKIVSATPAEGAAAANVSQISITFSEPLVAAMSGVDVVMTGMPGMANHEPMKMTGVKTALAADKVTLVAKLPRALPAGTYEANWHVVSTDTHRVAGKLNFTVK</sequence>